<evidence type="ECO:0000313" key="2">
    <source>
        <dbReference type="EMBL" id="KAE9545055.1"/>
    </source>
</evidence>
<dbReference type="AlphaFoldDB" id="A0A6G0U7E9"/>
<feature type="transmembrane region" description="Helical" evidence="1">
    <location>
        <begin position="32"/>
        <end position="54"/>
    </location>
</feature>
<sequence>INEFNFEVYVLFKKNYFLLISYRLSNNNKKKIGLVDTALLGAVWIIIIYIIAVLNLNPMIGYHFKWLVKKKVVYKQLNKSQNILKIKSCKENANLNNWINRCRYAISVVFLILIYKHKKFYDFSTSKLLANFRVFDRFPTIRTTHKKLCIKFSKFFGHLKIVLSTLQKQILIKIENFSVFELQAYKKIDLVKN</sequence>
<organism evidence="2 3">
    <name type="scientific">Aphis glycines</name>
    <name type="common">Soybean aphid</name>
    <dbReference type="NCBI Taxonomy" id="307491"/>
    <lineage>
        <taxon>Eukaryota</taxon>
        <taxon>Metazoa</taxon>
        <taxon>Ecdysozoa</taxon>
        <taxon>Arthropoda</taxon>
        <taxon>Hexapoda</taxon>
        <taxon>Insecta</taxon>
        <taxon>Pterygota</taxon>
        <taxon>Neoptera</taxon>
        <taxon>Paraneoptera</taxon>
        <taxon>Hemiptera</taxon>
        <taxon>Sternorrhyncha</taxon>
        <taxon>Aphidomorpha</taxon>
        <taxon>Aphidoidea</taxon>
        <taxon>Aphididae</taxon>
        <taxon>Aphidini</taxon>
        <taxon>Aphis</taxon>
        <taxon>Aphis</taxon>
    </lineage>
</organism>
<keyword evidence="3" id="KW-1185">Reference proteome</keyword>
<protein>
    <submittedName>
        <fullName evidence="2">Uncharacterized protein</fullName>
    </submittedName>
</protein>
<evidence type="ECO:0000313" key="3">
    <source>
        <dbReference type="Proteomes" id="UP000475862"/>
    </source>
</evidence>
<keyword evidence="1" id="KW-0812">Transmembrane</keyword>
<dbReference type="Proteomes" id="UP000475862">
    <property type="component" value="Unassembled WGS sequence"/>
</dbReference>
<feature type="non-terminal residue" evidence="2">
    <location>
        <position position="1"/>
    </location>
</feature>
<gene>
    <name evidence="2" type="ORF">AGLY_000598</name>
</gene>
<keyword evidence="1" id="KW-1133">Transmembrane helix</keyword>
<evidence type="ECO:0000256" key="1">
    <source>
        <dbReference type="SAM" id="Phobius"/>
    </source>
</evidence>
<comment type="caution">
    <text evidence="2">The sequence shown here is derived from an EMBL/GenBank/DDBJ whole genome shotgun (WGS) entry which is preliminary data.</text>
</comment>
<dbReference type="EMBL" id="VYZN01000001">
    <property type="protein sequence ID" value="KAE9545055.1"/>
    <property type="molecule type" value="Genomic_DNA"/>
</dbReference>
<reference evidence="2 3" key="1">
    <citation type="submission" date="2019-08" db="EMBL/GenBank/DDBJ databases">
        <title>The genome of the soybean aphid Biotype 1, its phylome, world population structure and adaptation to the North American continent.</title>
        <authorList>
            <person name="Giordano R."/>
            <person name="Donthu R.K."/>
            <person name="Hernandez A.G."/>
            <person name="Wright C.L."/>
            <person name="Zimin A.V."/>
        </authorList>
    </citation>
    <scope>NUCLEOTIDE SEQUENCE [LARGE SCALE GENOMIC DNA]</scope>
    <source>
        <tissue evidence="2">Whole aphids</tissue>
    </source>
</reference>
<accession>A0A6G0U7E9</accession>
<proteinExistence type="predicted"/>
<name>A0A6G0U7E9_APHGL</name>
<keyword evidence="1" id="KW-0472">Membrane</keyword>